<dbReference type="Pfam" id="PF04082">
    <property type="entry name" value="Fungal_trans"/>
    <property type="match status" value="1"/>
</dbReference>
<dbReference type="SUPFAM" id="SSF57701">
    <property type="entry name" value="Zn2/Cys6 DNA-binding domain"/>
    <property type="match status" value="1"/>
</dbReference>
<dbReference type="GO" id="GO:0003677">
    <property type="term" value="F:DNA binding"/>
    <property type="evidence" value="ECO:0007669"/>
    <property type="project" value="InterPro"/>
</dbReference>
<accession>A0A0H2RYC1</accession>
<dbReference type="SMART" id="SM00066">
    <property type="entry name" value="GAL4"/>
    <property type="match status" value="1"/>
</dbReference>
<feature type="region of interest" description="Disordered" evidence="6">
    <location>
        <begin position="1"/>
        <end position="22"/>
    </location>
</feature>
<dbReference type="PROSITE" id="PS50048">
    <property type="entry name" value="ZN2_CY6_FUNGAL_2"/>
    <property type="match status" value="1"/>
</dbReference>
<dbReference type="EMBL" id="KQ085943">
    <property type="protein sequence ID" value="KLO14473.1"/>
    <property type="molecule type" value="Genomic_DNA"/>
</dbReference>
<dbReference type="InterPro" id="IPR007219">
    <property type="entry name" value="XnlR_reg_dom"/>
</dbReference>
<protein>
    <recommendedName>
        <fullName evidence="7">Zn(2)-C6 fungal-type domain-containing protein</fullName>
    </recommendedName>
</protein>
<evidence type="ECO:0000313" key="8">
    <source>
        <dbReference type="EMBL" id="KLO14473.1"/>
    </source>
</evidence>
<sequence>MPKAAPPAKESAGGSAPMPPVLKRNQACHQCRRRKLKCDANRPCATCVRSHRNAVNHAAPGTEVPPLECTFDDVAENGADAPHPVPKTRLEKLENRINELESLLQEKDRALQGISGGTTASQRPHLNGTNGLYGSHNGSELTLLTDQGALLRQQGNGFSTSPMIAAHISPIHSPPNDTGTIGASPPLAGSNFATQLTWSTWPKDLPNPELLQHLVDVFFSFHHHSNRIFHAPTFLTSMTLPPNHPGFPHIAILHAICAVGSFYTAAVRQADPPNFAHTPADDLFQNAYKRRYALEDSFGEKHAKLTMAAIEDSTSLGERLFECQQATTVLTWFYHGHAKWSDMFLTIGRAMRYSVPIGLNMCPPFHSISKSLRAPSIIPPARTVIEDETRRNTFWITYATERLYSSGNGWALSMDDQDISQLLPVRGDQFENGTLVPPKHRQWAHSPEMLLSHNPEQTDSFILYIKSSIVMSRVKCFNLRFRALNFAGDPKFTVPGMGADRSAQYIDPRATEGFKEVDCLVNSFVDSFPRHLKDPVQGGVVDPHLLLACLAPNVAKILLHDPHADLCRDACISKARILEAAHTMLNWLYAILATSYDITLLDNFAVFAFFMTGRVLVRFVQNSKESGDESQFLTFRTELEFIRIAMARIGQRLPLAFRYAKMLDDIIYQVVGVLDDLNIPNFSIPGNPLQLESDPSLNASQLGMGLSVGPL</sequence>
<name>A0A0H2RYC1_9AGAM</name>
<dbReference type="Pfam" id="PF00172">
    <property type="entry name" value="Zn_clus"/>
    <property type="match status" value="1"/>
</dbReference>
<dbReference type="AlphaFoldDB" id="A0A0H2RYC1"/>
<keyword evidence="5" id="KW-0539">Nucleus</keyword>
<evidence type="ECO:0000256" key="5">
    <source>
        <dbReference type="ARBA" id="ARBA00023242"/>
    </source>
</evidence>
<evidence type="ECO:0000256" key="6">
    <source>
        <dbReference type="SAM" id="MobiDB-lite"/>
    </source>
</evidence>
<dbReference type="InterPro" id="IPR001138">
    <property type="entry name" value="Zn2Cys6_DnaBD"/>
</dbReference>
<organism evidence="8 9">
    <name type="scientific">Schizopora paradoxa</name>
    <dbReference type="NCBI Taxonomy" id="27342"/>
    <lineage>
        <taxon>Eukaryota</taxon>
        <taxon>Fungi</taxon>
        <taxon>Dikarya</taxon>
        <taxon>Basidiomycota</taxon>
        <taxon>Agaricomycotina</taxon>
        <taxon>Agaricomycetes</taxon>
        <taxon>Hymenochaetales</taxon>
        <taxon>Schizoporaceae</taxon>
        <taxon>Schizopora</taxon>
    </lineage>
</organism>
<evidence type="ECO:0000256" key="3">
    <source>
        <dbReference type="ARBA" id="ARBA00023015"/>
    </source>
</evidence>
<feature type="domain" description="Zn(2)-C6 fungal-type" evidence="7">
    <location>
        <begin position="27"/>
        <end position="71"/>
    </location>
</feature>
<keyword evidence="9" id="KW-1185">Reference proteome</keyword>
<dbReference type="GO" id="GO:0008270">
    <property type="term" value="F:zinc ion binding"/>
    <property type="evidence" value="ECO:0007669"/>
    <property type="project" value="InterPro"/>
</dbReference>
<dbReference type="SMART" id="SM00906">
    <property type="entry name" value="Fungal_trans"/>
    <property type="match status" value="1"/>
</dbReference>
<keyword evidence="2" id="KW-0479">Metal-binding</keyword>
<evidence type="ECO:0000256" key="4">
    <source>
        <dbReference type="ARBA" id="ARBA00023163"/>
    </source>
</evidence>
<dbReference type="InterPro" id="IPR036864">
    <property type="entry name" value="Zn2-C6_fun-type_DNA-bd_sf"/>
</dbReference>
<dbReference type="GO" id="GO:0006351">
    <property type="term" value="P:DNA-templated transcription"/>
    <property type="evidence" value="ECO:0007669"/>
    <property type="project" value="InterPro"/>
</dbReference>
<comment type="subcellular location">
    <subcellularLocation>
        <location evidence="1">Nucleus</location>
    </subcellularLocation>
</comment>
<gene>
    <name evidence="8" type="ORF">SCHPADRAFT_920667</name>
</gene>
<keyword evidence="4" id="KW-0804">Transcription</keyword>
<dbReference type="OrthoDB" id="39175at2759"/>
<dbReference type="PANTHER" id="PTHR47338:SF29">
    <property type="entry name" value="ZN(2)-C6 FUNGAL-TYPE DOMAIN-CONTAINING PROTEIN"/>
    <property type="match status" value="1"/>
</dbReference>
<dbReference type="Proteomes" id="UP000053477">
    <property type="component" value="Unassembled WGS sequence"/>
</dbReference>
<dbReference type="CDD" id="cd12148">
    <property type="entry name" value="fungal_TF_MHR"/>
    <property type="match status" value="1"/>
</dbReference>
<dbReference type="CDD" id="cd00067">
    <property type="entry name" value="GAL4"/>
    <property type="match status" value="1"/>
</dbReference>
<dbReference type="STRING" id="27342.A0A0H2RYC1"/>
<evidence type="ECO:0000256" key="1">
    <source>
        <dbReference type="ARBA" id="ARBA00004123"/>
    </source>
</evidence>
<proteinExistence type="predicted"/>
<evidence type="ECO:0000256" key="2">
    <source>
        <dbReference type="ARBA" id="ARBA00022723"/>
    </source>
</evidence>
<dbReference type="GO" id="GO:0000981">
    <property type="term" value="F:DNA-binding transcription factor activity, RNA polymerase II-specific"/>
    <property type="evidence" value="ECO:0007669"/>
    <property type="project" value="InterPro"/>
</dbReference>
<evidence type="ECO:0000259" key="7">
    <source>
        <dbReference type="PROSITE" id="PS50048"/>
    </source>
</evidence>
<dbReference type="InterPro" id="IPR050815">
    <property type="entry name" value="TF_fung"/>
</dbReference>
<reference evidence="8 9" key="1">
    <citation type="submission" date="2015-04" db="EMBL/GenBank/DDBJ databases">
        <title>Complete genome sequence of Schizopora paradoxa KUC8140, a cosmopolitan wood degrader in East Asia.</title>
        <authorList>
            <consortium name="DOE Joint Genome Institute"/>
            <person name="Min B."/>
            <person name="Park H."/>
            <person name="Jang Y."/>
            <person name="Kim J.-J."/>
            <person name="Kim K.H."/>
            <person name="Pangilinan J."/>
            <person name="Lipzen A."/>
            <person name="Riley R."/>
            <person name="Grigoriev I.V."/>
            <person name="Spatafora J.W."/>
            <person name="Choi I.-G."/>
        </authorList>
    </citation>
    <scope>NUCLEOTIDE SEQUENCE [LARGE SCALE GENOMIC DNA]</scope>
    <source>
        <strain evidence="8 9">KUC8140</strain>
    </source>
</reference>
<dbReference type="InParanoid" id="A0A0H2RYC1"/>
<dbReference type="Gene3D" id="4.10.240.10">
    <property type="entry name" value="Zn(2)-C6 fungal-type DNA-binding domain"/>
    <property type="match status" value="1"/>
</dbReference>
<evidence type="ECO:0000313" key="9">
    <source>
        <dbReference type="Proteomes" id="UP000053477"/>
    </source>
</evidence>
<keyword evidence="3" id="KW-0805">Transcription regulation</keyword>
<dbReference type="GO" id="GO:0005634">
    <property type="term" value="C:nucleus"/>
    <property type="evidence" value="ECO:0007669"/>
    <property type="project" value="UniProtKB-SubCell"/>
</dbReference>
<dbReference type="PANTHER" id="PTHR47338">
    <property type="entry name" value="ZN(II)2CYS6 TRANSCRIPTION FACTOR (EUROFUNG)-RELATED"/>
    <property type="match status" value="1"/>
</dbReference>